<dbReference type="InterPro" id="IPR017441">
    <property type="entry name" value="Protein_kinase_ATP_BS"/>
</dbReference>
<evidence type="ECO:0000256" key="2">
    <source>
        <dbReference type="ARBA" id="ARBA00022535"/>
    </source>
</evidence>
<keyword evidence="6 8" id="KW-0067">ATP-binding</keyword>
<dbReference type="InterPro" id="IPR014710">
    <property type="entry name" value="RmlC-like_jellyroll"/>
</dbReference>
<dbReference type="GO" id="GO:0004674">
    <property type="term" value="F:protein serine/threonine kinase activity"/>
    <property type="evidence" value="ECO:0007669"/>
    <property type="project" value="UniProtKB-KW"/>
</dbReference>
<feature type="domain" description="Cyclic nucleotide-binding" evidence="10">
    <location>
        <begin position="231"/>
        <end position="335"/>
    </location>
</feature>
<dbReference type="InterPro" id="IPR000595">
    <property type="entry name" value="cNMP-bd_dom"/>
</dbReference>
<dbReference type="Gene3D" id="1.10.167.10">
    <property type="entry name" value="Regulator of G-protein Signalling 4, domain 2"/>
    <property type="match status" value="1"/>
</dbReference>
<dbReference type="InterPro" id="IPR016137">
    <property type="entry name" value="RGS"/>
</dbReference>
<dbReference type="AlphaFoldDB" id="A0A7S3EXU1"/>
<evidence type="ECO:0000256" key="7">
    <source>
        <dbReference type="ARBA" id="ARBA00022992"/>
    </source>
</evidence>
<dbReference type="CDD" id="cd05123">
    <property type="entry name" value="STKc_AGC"/>
    <property type="match status" value="1"/>
</dbReference>
<feature type="binding site" evidence="8">
    <location>
        <position position="579"/>
    </location>
    <ligand>
        <name>ATP</name>
        <dbReference type="ChEBI" id="CHEBI:30616"/>
    </ligand>
</feature>
<evidence type="ECO:0000256" key="8">
    <source>
        <dbReference type="PROSITE-ProRule" id="PRU10141"/>
    </source>
</evidence>
<dbReference type="SMART" id="SM00100">
    <property type="entry name" value="cNMP"/>
    <property type="match status" value="1"/>
</dbReference>
<dbReference type="SUPFAM" id="SSF56112">
    <property type="entry name" value="Protein kinase-like (PK-like)"/>
    <property type="match status" value="1"/>
</dbReference>
<keyword evidence="5" id="KW-0418">Kinase</keyword>
<evidence type="ECO:0000259" key="11">
    <source>
        <dbReference type="PROSITE" id="PS50132"/>
    </source>
</evidence>
<dbReference type="SUPFAM" id="SSF48097">
    <property type="entry name" value="Regulator of G-protein signaling, RGS"/>
    <property type="match status" value="1"/>
</dbReference>
<dbReference type="Pfam" id="PF00027">
    <property type="entry name" value="cNMP_binding"/>
    <property type="match status" value="1"/>
</dbReference>
<dbReference type="Gene3D" id="2.30.29.30">
    <property type="entry name" value="Pleckstrin-homology domain (PH domain)/Phosphotyrosine-binding domain (PTB)"/>
    <property type="match status" value="1"/>
</dbReference>
<evidence type="ECO:0000256" key="4">
    <source>
        <dbReference type="ARBA" id="ARBA00022741"/>
    </source>
</evidence>
<gene>
    <name evidence="12" type="ORF">HERI1096_LOCUS11644</name>
</gene>
<dbReference type="Gene3D" id="2.60.120.10">
    <property type="entry name" value="Jelly Rolls"/>
    <property type="match status" value="1"/>
</dbReference>
<dbReference type="GO" id="GO:0030553">
    <property type="term" value="F:cGMP binding"/>
    <property type="evidence" value="ECO:0007669"/>
    <property type="project" value="UniProtKB-KW"/>
</dbReference>
<dbReference type="PROSITE" id="PS50132">
    <property type="entry name" value="RGS"/>
    <property type="match status" value="1"/>
</dbReference>
<dbReference type="PROSITE" id="PS00108">
    <property type="entry name" value="PROTEIN_KINASE_ST"/>
    <property type="match status" value="1"/>
</dbReference>
<keyword evidence="1" id="KW-0723">Serine/threonine-protein kinase</keyword>
<feature type="domain" description="RGS" evidence="11">
    <location>
        <begin position="433"/>
        <end position="535"/>
    </location>
</feature>
<dbReference type="InterPro" id="IPR004182">
    <property type="entry name" value="GRAM"/>
</dbReference>
<evidence type="ECO:0000259" key="10">
    <source>
        <dbReference type="PROSITE" id="PS50042"/>
    </source>
</evidence>
<protein>
    <recommendedName>
        <fullName evidence="13">cGMP-dependent protein kinase</fullName>
    </recommendedName>
</protein>
<dbReference type="PROSITE" id="PS50042">
    <property type="entry name" value="CNMP_BINDING_3"/>
    <property type="match status" value="1"/>
</dbReference>
<dbReference type="PANTHER" id="PTHR24355:SF18">
    <property type="entry name" value="G PROTEIN-COUPLED RECEPTOR KINASE"/>
    <property type="match status" value="1"/>
</dbReference>
<dbReference type="Gene3D" id="1.10.510.10">
    <property type="entry name" value="Transferase(Phosphotransferase) domain 1"/>
    <property type="match status" value="1"/>
</dbReference>
<keyword evidence="2" id="KW-0140">cGMP</keyword>
<reference evidence="12" key="1">
    <citation type="submission" date="2021-01" db="EMBL/GenBank/DDBJ databases">
        <authorList>
            <person name="Corre E."/>
            <person name="Pelletier E."/>
            <person name="Niang G."/>
            <person name="Scheremetjew M."/>
            <person name="Finn R."/>
            <person name="Kale V."/>
            <person name="Holt S."/>
            <person name="Cochrane G."/>
            <person name="Meng A."/>
            <person name="Brown T."/>
            <person name="Cohen L."/>
        </authorList>
    </citation>
    <scope>NUCLEOTIDE SEQUENCE</scope>
    <source>
        <strain evidence="12">CCMP281</strain>
    </source>
</reference>
<evidence type="ECO:0008006" key="13">
    <source>
        <dbReference type="Google" id="ProtNLM"/>
    </source>
</evidence>
<evidence type="ECO:0000256" key="1">
    <source>
        <dbReference type="ARBA" id="ARBA00022527"/>
    </source>
</evidence>
<dbReference type="PROSITE" id="PS50011">
    <property type="entry name" value="PROTEIN_KINASE_DOM"/>
    <property type="match status" value="1"/>
</dbReference>
<dbReference type="GO" id="GO:0005524">
    <property type="term" value="F:ATP binding"/>
    <property type="evidence" value="ECO:0007669"/>
    <property type="project" value="UniProtKB-UniRule"/>
</dbReference>
<keyword evidence="7" id="KW-0142">cGMP-binding</keyword>
<dbReference type="Pfam" id="PF00069">
    <property type="entry name" value="Pkinase"/>
    <property type="match status" value="1"/>
</dbReference>
<keyword evidence="3" id="KW-0808">Transferase</keyword>
<evidence type="ECO:0000256" key="5">
    <source>
        <dbReference type="ARBA" id="ARBA00022777"/>
    </source>
</evidence>
<sequence>MPKTAVTVIEVVQEKLIEMLKESPVNAGRLFKALAMVLAERISELSGKLRANVVASTSATPSTKASHITPTDINKARSMFNLPKDEKLIGVYQCSVRREVNAQKEDQPNVGELYIFEAHLCFDLKMFAFHKQWVIEAGTIVKLLKTEQPNTIDVQSKGSSYEVHINDGFEEACLLMEAARVASKSSSIRMDKSAALVNDGPMEALDLDNFKHMIEPIVGGEAGASMVKAALEFDLQEEDWKHFMTGAKQIKYRKGQYVLQEGQSTAALYQIIQGKLRVELQLKEKSKAVVVGYRSAGEMFGEASLLKSGVATASIAADSDATLLCLEGTFLEKLFTEKPELPGRFFYFLAAYQSDRLYKLTQTAAESKRPKVTAASSMRISIAEVMANAAFCGIFQKYLAHELEEAVASGLKSRQTNSASGGVVEYSDKMAMDSFNLYVGCVEFRTLPDQDTMLKKAKSMLEMYCDAPDSASYLSYAGAEIATALKESISQLEAGSMPNAIARKMFVDAENRAFSFLEQHCFDNFLGSPHYQYILELKAKEGIVPKLEDFQVLRVLGEGGFGQVIEVVKRDCGVHYAMKVMQKDAMKQNLGSSWRKKIALEQHLLAILSHPFMVNLKYAFQNPDFLCLVMDLVPSGDLSEFVLTAKRLTPEQSNWAMMEVVEVISYMHHQKILYRDLKPENLLIDDQGHVRLIDMGLAIRWTGDKPRRSSRVGTDCYMAPEVRWARKQNQSYGTSCDWYTVGVLLYEFANGALPFTKRETYTPVYREGTWPSDDCKDLCEGLLVQDWRKRYGCGPTGVEEIKSHKYFSHVDWDIVTACQIPSPMVGIKGVPKRKKDKEAQAQRTAGYIAESDNKDIDPVRAQVDTVETWDFVANLAITEEYMESMYQAVSSI</sequence>
<dbReference type="InterPro" id="IPR011009">
    <property type="entry name" value="Kinase-like_dom_sf"/>
</dbReference>
<dbReference type="Pfam" id="PF00615">
    <property type="entry name" value="RGS"/>
    <property type="match status" value="1"/>
</dbReference>
<dbReference type="Gene3D" id="3.30.200.20">
    <property type="entry name" value="Phosphorylase Kinase, domain 1"/>
    <property type="match status" value="1"/>
</dbReference>
<proteinExistence type="predicted"/>
<evidence type="ECO:0000256" key="6">
    <source>
        <dbReference type="ARBA" id="ARBA00022840"/>
    </source>
</evidence>
<keyword evidence="4 8" id="KW-0547">Nucleotide-binding</keyword>
<dbReference type="SMART" id="SM00220">
    <property type="entry name" value="S_TKc"/>
    <property type="match status" value="1"/>
</dbReference>
<dbReference type="InterPro" id="IPR044926">
    <property type="entry name" value="RGS_subdomain_2"/>
</dbReference>
<dbReference type="PROSITE" id="PS00107">
    <property type="entry name" value="PROTEIN_KINASE_ATP"/>
    <property type="match status" value="1"/>
</dbReference>
<evidence type="ECO:0000256" key="3">
    <source>
        <dbReference type="ARBA" id="ARBA00022679"/>
    </source>
</evidence>
<dbReference type="InterPro" id="IPR018490">
    <property type="entry name" value="cNMP-bd_dom_sf"/>
</dbReference>
<dbReference type="CDD" id="cd00038">
    <property type="entry name" value="CAP_ED"/>
    <property type="match status" value="1"/>
</dbReference>
<dbReference type="SUPFAM" id="SSF51206">
    <property type="entry name" value="cAMP-binding domain-like"/>
    <property type="match status" value="1"/>
</dbReference>
<accession>A0A7S3EXU1</accession>
<dbReference type="InterPro" id="IPR000719">
    <property type="entry name" value="Prot_kinase_dom"/>
</dbReference>
<dbReference type="InterPro" id="IPR011993">
    <property type="entry name" value="PH-like_dom_sf"/>
</dbReference>
<dbReference type="PANTHER" id="PTHR24355">
    <property type="entry name" value="G PROTEIN-COUPLED RECEPTOR KINASE/RIBOSOMAL PROTEIN S6 KINASE"/>
    <property type="match status" value="1"/>
</dbReference>
<dbReference type="Pfam" id="PF02893">
    <property type="entry name" value="GRAM"/>
    <property type="match status" value="1"/>
</dbReference>
<organism evidence="12">
    <name type="scientific">Haptolina ericina</name>
    <dbReference type="NCBI Taxonomy" id="156174"/>
    <lineage>
        <taxon>Eukaryota</taxon>
        <taxon>Haptista</taxon>
        <taxon>Haptophyta</taxon>
        <taxon>Prymnesiophyceae</taxon>
        <taxon>Prymnesiales</taxon>
        <taxon>Prymnesiaceae</taxon>
        <taxon>Haptolina</taxon>
    </lineage>
</organism>
<dbReference type="InterPro" id="IPR036305">
    <property type="entry name" value="RGS_sf"/>
</dbReference>
<evidence type="ECO:0000313" key="12">
    <source>
        <dbReference type="EMBL" id="CAE0110984.1"/>
    </source>
</evidence>
<dbReference type="EMBL" id="HBHX01020861">
    <property type="protein sequence ID" value="CAE0110984.1"/>
    <property type="molecule type" value="Transcribed_RNA"/>
</dbReference>
<name>A0A7S3EXU1_9EUKA</name>
<dbReference type="InterPro" id="IPR045270">
    <property type="entry name" value="STKc_AGC"/>
</dbReference>
<dbReference type="InterPro" id="IPR008271">
    <property type="entry name" value="Ser/Thr_kinase_AS"/>
</dbReference>
<feature type="domain" description="Protein kinase" evidence="9">
    <location>
        <begin position="550"/>
        <end position="807"/>
    </location>
</feature>
<evidence type="ECO:0000259" key="9">
    <source>
        <dbReference type="PROSITE" id="PS50011"/>
    </source>
</evidence>